<reference evidence="2 3" key="1">
    <citation type="submission" date="2018-02" db="EMBL/GenBank/DDBJ databases">
        <title>Comparative genomes isolates from brazilian mangrove.</title>
        <authorList>
            <person name="Araujo J.E."/>
            <person name="Taketani R.G."/>
            <person name="Silva M.C.P."/>
            <person name="Loureco M.V."/>
            <person name="Andreote F.D."/>
        </authorList>
    </citation>
    <scope>NUCLEOTIDE SEQUENCE [LARGE SCALE GENOMIC DNA]</scope>
    <source>
        <strain evidence="2 3">HEX-2 MGV</strain>
    </source>
</reference>
<gene>
    <name evidence="2" type="ORF">C5Y96_23995</name>
</gene>
<organism evidence="2 3">
    <name type="scientific">Blastopirellula marina</name>
    <dbReference type="NCBI Taxonomy" id="124"/>
    <lineage>
        <taxon>Bacteria</taxon>
        <taxon>Pseudomonadati</taxon>
        <taxon>Planctomycetota</taxon>
        <taxon>Planctomycetia</taxon>
        <taxon>Pirellulales</taxon>
        <taxon>Pirellulaceae</taxon>
        <taxon>Blastopirellula</taxon>
    </lineage>
</organism>
<accession>A0A2S8EZQ4</accession>
<dbReference type="RefSeq" id="WP_105358745.1">
    <property type="nucleotide sequence ID" value="NZ_PUIA01000081.1"/>
</dbReference>
<dbReference type="AlphaFoldDB" id="A0A2S8EZQ4"/>
<dbReference type="OrthoDB" id="290652at2"/>
<dbReference type="InterPro" id="IPR007813">
    <property type="entry name" value="PilN"/>
</dbReference>
<keyword evidence="1" id="KW-0812">Transmembrane</keyword>
<dbReference type="Pfam" id="PF05137">
    <property type="entry name" value="PilN"/>
    <property type="match status" value="1"/>
</dbReference>
<evidence type="ECO:0000256" key="1">
    <source>
        <dbReference type="SAM" id="Phobius"/>
    </source>
</evidence>
<dbReference type="Proteomes" id="UP000240009">
    <property type="component" value="Unassembled WGS sequence"/>
</dbReference>
<protein>
    <recommendedName>
        <fullName evidence="4">Pilus assembly protein PilM</fullName>
    </recommendedName>
</protein>
<keyword evidence="1" id="KW-1133">Transmembrane helix</keyword>
<evidence type="ECO:0008006" key="4">
    <source>
        <dbReference type="Google" id="ProtNLM"/>
    </source>
</evidence>
<comment type="caution">
    <text evidence="2">The sequence shown here is derived from an EMBL/GenBank/DDBJ whole genome shotgun (WGS) entry which is preliminary data.</text>
</comment>
<name>A0A2S8EZQ4_9BACT</name>
<dbReference type="SUPFAM" id="SSF53067">
    <property type="entry name" value="Actin-like ATPase domain"/>
    <property type="match status" value="1"/>
</dbReference>
<proteinExistence type="predicted"/>
<dbReference type="EMBL" id="PUIA01000081">
    <property type="protein sequence ID" value="PQO25406.1"/>
    <property type="molecule type" value="Genomic_DNA"/>
</dbReference>
<evidence type="ECO:0000313" key="2">
    <source>
        <dbReference type="EMBL" id="PQO25406.1"/>
    </source>
</evidence>
<evidence type="ECO:0000313" key="3">
    <source>
        <dbReference type="Proteomes" id="UP000240009"/>
    </source>
</evidence>
<dbReference type="Gene3D" id="3.30.420.40">
    <property type="match status" value="2"/>
</dbReference>
<dbReference type="PANTHER" id="PTHR40278:SF1">
    <property type="entry name" value="DNA UTILIZATION PROTEIN HOFN"/>
    <property type="match status" value="1"/>
</dbReference>
<feature type="transmembrane region" description="Helical" evidence="1">
    <location>
        <begin position="340"/>
        <end position="359"/>
    </location>
</feature>
<dbReference type="InterPro" id="IPR043129">
    <property type="entry name" value="ATPase_NBD"/>
</dbReference>
<dbReference type="Gene3D" id="3.30.1490.300">
    <property type="match status" value="1"/>
</dbReference>
<dbReference type="PANTHER" id="PTHR40278">
    <property type="entry name" value="DNA UTILIZATION PROTEIN HOFN"/>
    <property type="match status" value="1"/>
</dbReference>
<dbReference type="InterPro" id="IPR052534">
    <property type="entry name" value="Extracell_DNA_Util/SecSys_Comp"/>
</dbReference>
<sequence length="505" mass="56043">MAAKRNQKKVDNRPVLALQIGHTKVRAVLYQLREGRPVACESLEERWQDGGLKIASEEGMQGLKKALRTLLSNVPRGVDEAYVALSGEFCVTRVVSDTNDNVMHEVREIESRSRLYLSLGHGPKVVAGSIVQQDPRHQHATVSVVHRQTIEAILDVAKSVGLAVIAVEPTVISLCRLMGALRLDREAPSLLVCPGQSGVEIAVTFQGQLYLDYRPAGITQQEEIAEILVQHLERLQRYCRRHARVLQNAIASVYLTGEQYRAEAIRQQLGDRLKMPVQILETVDTDSELTPLLKGVPISHYPAAGIGLLAIREYATPGPNLMDRLKSDHEEHLLKRTMKVLGPIAAVILFAAVVWGYLFQQRWHLQQLEVQAAELEPIHRESLLLHSAMKQGRETLNVHQQIGHQLRQPEIAKWVHALGSKVPQNTWLTSIALDQEGDLSIEGNATAEASIYSYAEEIGQLPFVNRATVDGAIPSATKSGPAVKFTIHCDIDAWENLKEDSDDSV</sequence>
<keyword evidence="1" id="KW-0472">Membrane</keyword>